<dbReference type="GO" id="GO:0019695">
    <property type="term" value="P:choline metabolic process"/>
    <property type="evidence" value="ECO:0007669"/>
    <property type="project" value="TreeGrafter"/>
</dbReference>
<keyword evidence="4" id="KW-0378">Hydrolase</keyword>
<evidence type="ECO:0000313" key="13">
    <source>
        <dbReference type="EMBL" id="KAK8386496.1"/>
    </source>
</evidence>
<evidence type="ECO:0000259" key="12">
    <source>
        <dbReference type="Pfam" id="PF00135"/>
    </source>
</evidence>
<dbReference type="EC" id="3.1.1.7" evidence="2"/>
<evidence type="ECO:0000256" key="3">
    <source>
        <dbReference type="ARBA" id="ARBA00022487"/>
    </source>
</evidence>
<feature type="compositionally biased region" description="Gly residues" evidence="11">
    <location>
        <begin position="690"/>
        <end position="704"/>
    </location>
</feature>
<dbReference type="PROSITE" id="PS00941">
    <property type="entry name" value="CARBOXYLESTERASE_B_2"/>
    <property type="match status" value="1"/>
</dbReference>
<keyword evidence="3" id="KW-0719">Serine esterase</keyword>
<proteinExistence type="inferred from homology"/>
<dbReference type="InterPro" id="IPR019819">
    <property type="entry name" value="Carboxylesterase_B_CS"/>
</dbReference>
<comment type="caution">
    <text evidence="13">The sequence shown here is derived from an EMBL/GenBank/DDBJ whole genome shotgun (WGS) entry which is preliminary data.</text>
</comment>
<evidence type="ECO:0000256" key="10">
    <source>
        <dbReference type="PIRSR" id="PIRSR600997-1"/>
    </source>
</evidence>
<evidence type="ECO:0000256" key="7">
    <source>
        <dbReference type="ARBA" id="ARBA00023180"/>
    </source>
</evidence>
<feature type="compositionally biased region" description="Pro residues" evidence="11">
    <location>
        <begin position="7"/>
        <end position="19"/>
    </location>
</feature>
<evidence type="ECO:0000256" key="6">
    <source>
        <dbReference type="ARBA" id="ARBA00023157"/>
    </source>
</evidence>
<evidence type="ECO:0000313" key="14">
    <source>
        <dbReference type="Proteomes" id="UP001487740"/>
    </source>
</evidence>
<protein>
    <recommendedName>
        <fullName evidence="2">acetylcholinesterase</fullName>
        <ecNumber evidence="2">3.1.1.7</ecNumber>
    </recommendedName>
</protein>
<evidence type="ECO:0000256" key="5">
    <source>
        <dbReference type="ARBA" id="ARBA00022867"/>
    </source>
</evidence>
<feature type="domain" description="Carboxylesterase type B" evidence="12">
    <location>
        <begin position="94"/>
        <end position="614"/>
    </location>
</feature>
<comment type="similarity">
    <text evidence="1">Belongs to the type-B carboxylesterase/lipase family.</text>
</comment>
<comment type="catalytic activity">
    <reaction evidence="9">
        <text>acetylcholine + H2O = choline + acetate + H(+)</text>
        <dbReference type="Rhea" id="RHEA:17561"/>
        <dbReference type="ChEBI" id="CHEBI:15354"/>
        <dbReference type="ChEBI" id="CHEBI:15355"/>
        <dbReference type="ChEBI" id="CHEBI:15377"/>
        <dbReference type="ChEBI" id="CHEBI:15378"/>
        <dbReference type="ChEBI" id="CHEBI:30089"/>
        <dbReference type="EC" id="3.1.1.7"/>
    </reaction>
</comment>
<sequence>MQCFSEPPTPLPPPPPPSSPQHTSGSGISGQRVRWSEEVNEQRRLEALCFCCLLHSPRYLLAHNTRGMAWRSVVVVVAWITVTVVHGADARDPLVVQTLKGSVRGKTLTTVTGRQVDAWYNIPYAQPPVGELRFRHPRPLDRWHGIKNTTTLPKACIQLPDTFFGDFKGATMWNPNTEISEDCLYLNVVVPKPRPINAAVMVWIFGGGFYSGTSTLDVYDYKMLAAEQNVIVVAPQYRVASLGFLYMMNSDVPGNAGLFDQLMALQWIHANIRFFGGNPNNITLFGESAGAVSVSMHLLSPLSRNLFSQAIMQSGSATAPWAIISKKESIMRGLRLAEAVGCPHNKNNLTAVIDCLRKTNATTLVNNEPSSGICDFPFVPIIDGAFLDERPISSLRNNNFKKTNIMMGSNTEEGYWFIMYFLTDIFRREEDIKVTRSEFEASVRDLHPYFNEVVRQAIMFEYTDWNSHDEGSMYRNAIDKMVGDYHFTCNVNEFAHYYAQAGNNVYMYYYKHRSSQNLWPKWMGVLHGDEISFIFGKPLYPDNEYTAEEQMLSRRMMTYWANFAKTGNPSEGSENTWMNTYWPVHTNTGREYLTLATNNFSTGRGPRLKECAFWKKFAPKLLKLTGGPSHRPATRSRGAARHAGGTRRGALPPSFPVSLRVRVSLTARVSLARRGTRRDTVLMTVLDVTLGGGSGGDGGGGDSGGDPNETL</sequence>
<gene>
    <name evidence="13" type="ORF">O3P69_010843</name>
</gene>
<dbReference type="GO" id="GO:0006581">
    <property type="term" value="P:acetylcholine catabolic process"/>
    <property type="evidence" value="ECO:0007669"/>
    <property type="project" value="TreeGrafter"/>
</dbReference>
<evidence type="ECO:0000256" key="9">
    <source>
        <dbReference type="ARBA" id="ARBA00048484"/>
    </source>
</evidence>
<dbReference type="Gene3D" id="3.40.50.1820">
    <property type="entry name" value="alpha/beta hydrolase"/>
    <property type="match status" value="1"/>
</dbReference>
<dbReference type="GO" id="GO:0005615">
    <property type="term" value="C:extracellular space"/>
    <property type="evidence" value="ECO:0007669"/>
    <property type="project" value="TreeGrafter"/>
</dbReference>
<accession>A0AAW0TIP0</accession>
<dbReference type="GO" id="GO:0003990">
    <property type="term" value="F:acetylcholinesterase activity"/>
    <property type="evidence" value="ECO:0007669"/>
    <property type="project" value="UniProtKB-EC"/>
</dbReference>
<dbReference type="PROSITE" id="PS00122">
    <property type="entry name" value="CARBOXYLESTERASE_B_1"/>
    <property type="match status" value="1"/>
</dbReference>
<dbReference type="InterPro" id="IPR000997">
    <property type="entry name" value="Cholinesterase"/>
</dbReference>
<keyword evidence="14" id="KW-1185">Reference proteome</keyword>
<dbReference type="EMBL" id="JARAKH010000031">
    <property type="protein sequence ID" value="KAK8386496.1"/>
    <property type="molecule type" value="Genomic_DNA"/>
</dbReference>
<dbReference type="FunFam" id="3.40.50.1820:FF:000029">
    <property type="entry name" value="Acetylcholinesterase"/>
    <property type="match status" value="1"/>
</dbReference>
<organism evidence="13 14">
    <name type="scientific">Scylla paramamosain</name>
    <name type="common">Mud crab</name>
    <dbReference type="NCBI Taxonomy" id="85552"/>
    <lineage>
        <taxon>Eukaryota</taxon>
        <taxon>Metazoa</taxon>
        <taxon>Ecdysozoa</taxon>
        <taxon>Arthropoda</taxon>
        <taxon>Crustacea</taxon>
        <taxon>Multicrustacea</taxon>
        <taxon>Malacostraca</taxon>
        <taxon>Eumalacostraca</taxon>
        <taxon>Eucarida</taxon>
        <taxon>Decapoda</taxon>
        <taxon>Pleocyemata</taxon>
        <taxon>Brachyura</taxon>
        <taxon>Eubrachyura</taxon>
        <taxon>Portunoidea</taxon>
        <taxon>Portunidae</taxon>
        <taxon>Portuninae</taxon>
        <taxon>Scylla</taxon>
    </lineage>
</organism>
<dbReference type="GO" id="GO:0005886">
    <property type="term" value="C:plasma membrane"/>
    <property type="evidence" value="ECO:0007669"/>
    <property type="project" value="TreeGrafter"/>
</dbReference>
<feature type="region of interest" description="Disordered" evidence="11">
    <location>
        <begin position="625"/>
        <end position="654"/>
    </location>
</feature>
<feature type="region of interest" description="Disordered" evidence="11">
    <location>
        <begin position="689"/>
        <end position="711"/>
    </location>
</feature>
<feature type="active site" description="Charge relay system" evidence="10">
    <location>
        <position position="413"/>
    </location>
</feature>
<name>A0AAW0TIP0_SCYPA</name>
<dbReference type="InterPro" id="IPR029058">
    <property type="entry name" value="AB_hydrolase_fold"/>
</dbReference>
<dbReference type="PANTHER" id="PTHR43918:SF12">
    <property type="entry name" value="ACETYLCHOLINESTERASE 1"/>
    <property type="match status" value="1"/>
</dbReference>
<evidence type="ECO:0000256" key="11">
    <source>
        <dbReference type="SAM" id="MobiDB-lite"/>
    </source>
</evidence>
<reference evidence="13 14" key="1">
    <citation type="submission" date="2023-03" db="EMBL/GenBank/DDBJ databases">
        <title>High-quality genome of Scylla paramamosain provides insights in environmental adaptation.</title>
        <authorList>
            <person name="Zhang L."/>
        </authorList>
    </citation>
    <scope>NUCLEOTIDE SEQUENCE [LARGE SCALE GENOMIC DNA]</scope>
    <source>
        <strain evidence="13">LZ_2023a</strain>
        <tissue evidence="13">Muscle</tissue>
    </source>
</reference>
<evidence type="ECO:0000256" key="2">
    <source>
        <dbReference type="ARBA" id="ARBA00013276"/>
    </source>
</evidence>
<dbReference type="InterPro" id="IPR002018">
    <property type="entry name" value="CarbesteraseB"/>
</dbReference>
<dbReference type="InterPro" id="IPR050654">
    <property type="entry name" value="AChE-related_enzymes"/>
</dbReference>
<keyword evidence="5" id="KW-0531">Neurotransmitter degradation</keyword>
<feature type="active site" description="Acyl-ester intermediate" evidence="10">
    <location>
        <position position="288"/>
    </location>
</feature>
<keyword evidence="6" id="KW-1015">Disulfide bond</keyword>
<dbReference type="PANTHER" id="PTHR43918">
    <property type="entry name" value="ACETYLCHOLINESTERASE"/>
    <property type="match status" value="1"/>
</dbReference>
<evidence type="ECO:0000256" key="4">
    <source>
        <dbReference type="ARBA" id="ARBA00022801"/>
    </source>
</evidence>
<dbReference type="AlphaFoldDB" id="A0AAW0TIP0"/>
<feature type="active site" description="Charge relay system" evidence="10">
    <location>
        <position position="527"/>
    </location>
</feature>
<evidence type="ECO:0000256" key="1">
    <source>
        <dbReference type="ARBA" id="ARBA00005964"/>
    </source>
</evidence>
<dbReference type="SUPFAM" id="SSF53474">
    <property type="entry name" value="alpha/beta-Hydrolases"/>
    <property type="match status" value="1"/>
</dbReference>
<dbReference type="PRINTS" id="PR00878">
    <property type="entry name" value="CHOLNESTRASE"/>
</dbReference>
<feature type="region of interest" description="Disordered" evidence="11">
    <location>
        <begin position="1"/>
        <end position="35"/>
    </location>
</feature>
<comment type="function">
    <text evidence="8">Rapidly hydrolyzes choline released into the synapse.</text>
</comment>
<keyword evidence="7" id="KW-0325">Glycoprotein</keyword>
<dbReference type="Pfam" id="PF00135">
    <property type="entry name" value="COesterase"/>
    <property type="match status" value="1"/>
</dbReference>
<dbReference type="InterPro" id="IPR019826">
    <property type="entry name" value="Carboxylesterase_B_AS"/>
</dbReference>
<dbReference type="CDD" id="cd00312">
    <property type="entry name" value="Esterase_lipase"/>
    <property type="match status" value="1"/>
</dbReference>
<dbReference type="Proteomes" id="UP001487740">
    <property type="component" value="Unassembled WGS sequence"/>
</dbReference>
<evidence type="ECO:0000256" key="8">
    <source>
        <dbReference type="ARBA" id="ARBA00037263"/>
    </source>
</evidence>